<sequence length="107" mass="13054">PEKTFIEKLILLHEEFKRPADKIRHQRMSRHLYDIYQIWDTEFGESAFENKELFRQICNHRAVFTPVHGIDYNQLRYEVLEVIPPDDFQGLYRSDYQEMQRNMIYGG</sequence>
<dbReference type="InterPro" id="IPR014942">
    <property type="entry name" value="AbiEii"/>
</dbReference>
<name>X1S9K6_9ZZZZ</name>
<proteinExistence type="predicted"/>
<comment type="caution">
    <text evidence="1">The sequence shown here is derived from an EMBL/GenBank/DDBJ whole genome shotgun (WGS) entry which is preliminary data.</text>
</comment>
<dbReference type="EMBL" id="BARW01022892">
    <property type="protein sequence ID" value="GAI89638.1"/>
    <property type="molecule type" value="Genomic_DNA"/>
</dbReference>
<gene>
    <name evidence="1" type="ORF">S12H4_38093</name>
</gene>
<dbReference type="Pfam" id="PF08843">
    <property type="entry name" value="AbiEii"/>
    <property type="match status" value="1"/>
</dbReference>
<reference evidence="1" key="1">
    <citation type="journal article" date="2014" name="Front. Microbiol.">
        <title>High frequency of phylogenetically diverse reductive dehalogenase-homologous genes in deep subseafloor sedimentary metagenomes.</title>
        <authorList>
            <person name="Kawai M."/>
            <person name="Futagami T."/>
            <person name="Toyoda A."/>
            <person name="Takaki Y."/>
            <person name="Nishi S."/>
            <person name="Hori S."/>
            <person name="Arai W."/>
            <person name="Tsubouchi T."/>
            <person name="Morono Y."/>
            <person name="Uchiyama I."/>
            <person name="Ito T."/>
            <person name="Fujiyama A."/>
            <person name="Inagaki F."/>
            <person name="Takami H."/>
        </authorList>
    </citation>
    <scope>NUCLEOTIDE SEQUENCE</scope>
    <source>
        <strain evidence="1">Expedition CK06-06</strain>
    </source>
</reference>
<dbReference type="AlphaFoldDB" id="X1S9K6"/>
<accession>X1S9K6</accession>
<evidence type="ECO:0000313" key="1">
    <source>
        <dbReference type="EMBL" id="GAI89638.1"/>
    </source>
</evidence>
<protein>
    <submittedName>
        <fullName evidence="1">Uncharacterized protein</fullName>
    </submittedName>
</protein>
<organism evidence="1">
    <name type="scientific">marine sediment metagenome</name>
    <dbReference type="NCBI Taxonomy" id="412755"/>
    <lineage>
        <taxon>unclassified sequences</taxon>
        <taxon>metagenomes</taxon>
        <taxon>ecological metagenomes</taxon>
    </lineage>
</organism>
<feature type="non-terminal residue" evidence="1">
    <location>
        <position position="1"/>
    </location>
</feature>